<evidence type="ECO:0000313" key="2">
    <source>
        <dbReference type="EnsemblPlants" id="TuG1812G0500001849.01.T01.cds432346"/>
    </source>
</evidence>
<protein>
    <submittedName>
        <fullName evidence="2">Uncharacterized protein</fullName>
    </submittedName>
</protein>
<sequence length="31" mass="3565">MPVRSPIRGTLLFFLVQFMCSFFVVLVSACR</sequence>
<dbReference type="Proteomes" id="UP000015106">
    <property type="component" value="Chromosome 5"/>
</dbReference>
<keyword evidence="1" id="KW-0472">Membrane</keyword>
<dbReference type="EnsemblPlants" id="TuG1812G0500001849.01.T01">
    <property type="protein sequence ID" value="TuG1812G0500001849.01.T01.cds432346"/>
    <property type="gene ID" value="TuG1812G0500001849.01"/>
</dbReference>
<dbReference type="Gramene" id="TuG1812G0500001849.01.T01">
    <property type="protein sequence ID" value="TuG1812G0500001849.01.T01.cds432346"/>
    <property type="gene ID" value="TuG1812G0500001849.01"/>
</dbReference>
<keyword evidence="1" id="KW-1133">Transmembrane helix</keyword>
<proteinExistence type="predicted"/>
<keyword evidence="3" id="KW-1185">Reference proteome</keyword>
<organism evidence="2 3">
    <name type="scientific">Triticum urartu</name>
    <name type="common">Red wild einkorn</name>
    <name type="synonym">Crithodium urartu</name>
    <dbReference type="NCBI Taxonomy" id="4572"/>
    <lineage>
        <taxon>Eukaryota</taxon>
        <taxon>Viridiplantae</taxon>
        <taxon>Streptophyta</taxon>
        <taxon>Embryophyta</taxon>
        <taxon>Tracheophyta</taxon>
        <taxon>Spermatophyta</taxon>
        <taxon>Magnoliopsida</taxon>
        <taxon>Liliopsida</taxon>
        <taxon>Poales</taxon>
        <taxon>Poaceae</taxon>
        <taxon>BOP clade</taxon>
        <taxon>Pooideae</taxon>
        <taxon>Triticodae</taxon>
        <taxon>Triticeae</taxon>
        <taxon>Triticinae</taxon>
        <taxon>Triticum</taxon>
    </lineage>
</organism>
<accession>A0A8R7UGE3</accession>
<feature type="transmembrane region" description="Helical" evidence="1">
    <location>
        <begin position="12"/>
        <end position="30"/>
    </location>
</feature>
<dbReference type="AlphaFoldDB" id="A0A8R7UGE3"/>
<dbReference type="PROSITE" id="PS51257">
    <property type="entry name" value="PROKAR_LIPOPROTEIN"/>
    <property type="match status" value="1"/>
</dbReference>
<evidence type="ECO:0000256" key="1">
    <source>
        <dbReference type="SAM" id="Phobius"/>
    </source>
</evidence>
<keyword evidence="1" id="KW-0812">Transmembrane</keyword>
<name>A0A8R7UGE3_TRIUA</name>
<evidence type="ECO:0000313" key="3">
    <source>
        <dbReference type="Proteomes" id="UP000015106"/>
    </source>
</evidence>
<reference evidence="3" key="1">
    <citation type="journal article" date="2013" name="Nature">
        <title>Draft genome of the wheat A-genome progenitor Triticum urartu.</title>
        <authorList>
            <person name="Ling H.Q."/>
            <person name="Zhao S."/>
            <person name="Liu D."/>
            <person name="Wang J."/>
            <person name="Sun H."/>
            <person name="Zhang C."/>
            <person name="Fan H."/>
            <person name="Li D."/>
            <person name="Dong L."/>
            <person name="Tao Y."/>
            <person name="Gao C."/>
            <person name="Wu H."/>
            <person name="Li Y."/>
            <person name="Cui Y."/>
            <person name="Guo X."/>
            <person name="Zheng S."/>
            <person name="Wang B."/>
            <person name="Yu K."/>
            <person name="Liang Q."/>
            <person name="Yang W."/>
            <person name="Lou X."/>
            <person name="Chen J."/>
            <person name="Feng M."/>
            <person name="Jian J."/>
            <person name="Zhang X."/>
            <person name="Luo G."/>
            <person name="Jiang Y."/>
            <person name="Liu J."/>
            <person name="Wang Z."/>
            <person name="Sha Y."/>
            <person name="Zhang B."/>
            <person name="Wu H."/>
            <person name="Tang D."/>
            <person name="Shen Q."/>
            <person name="Xue P."/>
            <person name="Zou S."/>
            <person name="Wang X."/>
            <person name="Liu X."/>
            <person name="Wang F."/>
            <person name="Yang Y."/>
            <person name="An X."/>
            <person name="Dong Z."/>
            <person name="Zhang K."/>
            <person name="Zhang X."/>
            <person name="Luo M.C."/>
            <person name="Dvorak J."/>
            <person name="Tong Y."/>
            <person name="Wang J."/>
            <person name="Yang H."/>
            <person name="Li Z."/>
            <person name="Wang D."/>
            <person name="Zhang A."/>
            <person name="Wang J."/>
        </authorList>
    </citation>
    <scope>NUCLEOTIDE SEQUENCE</scope>
    <source>
        <strain evidence="3">cv. G1812</strain>
    </source>
</reference>
<reference evidence="2" key="3">
    <citation type="submission" date="2022-06" db="UniProtKB">
        <authorList>
            <consortium name="EnsemblPlants"/>
        </authorList>
    </citation>
    <scope>IDENTIFICATION</scope>
</reference>
<reference evidence="2" key="2">
    <citation type="submission" date="2018-03" db="EMBL/GenBank/DDBJ databases">
        <title>The Triticum urartu genome reveals the dynamic nature of wheat genome evolution.</title>
        <authorList>
            <person name="Ling H."/>
            <person name="Ma B."/>
            <person name="Shi X."/>
            <person name="Liu H."/>
            <person name="Dong L."/>
            <person name="Sun H."/>
            <person name="Cao Y."/>
            <person name="Gao Q."/>
            <person name="Zheng S."/>
            <person name="Li Y."/>
            <person name="Yu Y."/>
            <person name="Du H."/>
            <person name="Qi M."/>
            <person name="Li Y."/>
            <person name="Yu H."/>
            <person name="Cui Y."/>
            <person name="Wang N."/>
            <person name="Chen C."/>
            <person name="Wu H."/>
            <person name="Zhao Y."/>
            <person name="Zhang J."/>
            <person name="Li Y."/>
            <person name="Zhou W."/>
            <person name="Zhang B."/>
            <person name="Hu W."/>
            <person name="Eijk M."/>
            <person name="Tang J."/>
            <person name="Witsenboer H."/>
            <person name="Zhao S."/>
            <person name="Li Z."/>
            <person name="Zhang A."/>
            <person name="Wang D."/>
            <person name="Liang C."/>
        </authorList>
    </citation>
    <scope>NUCLEOTIDE SEQUENCE [LARGE SCALE GENOMIC DNA]</scope>
    <source>
        <strain evidence="2">cv. G1812</strain>
    </source>
</reference>